<evidence type="ECO:0000313" key="1">
    <source>
        <dbReference type="EMBL" id="PKK59715.1"/>
    </source>
</evidence>
<comment type="caution">
    <text evidence="1">The sequence shown here is derived from an EMBL/GenBank/DDBJ whole genome shotgun (WGS) entry which is preliminary data.</text>
</comment>
<sequence length="136" mass="16136">MKQKRKSCYIKMFFGARQTSPTEYSLFYGRFETSFEQGQEVRSPKGDLSRVRNLGGILQQNDLGLTIFGNNRWLITPNINEIIDIIENWKIQWNLNPEIVEVAEIERKELVKSNDWILFDNYKNPEAFYFSKDLNF</sequence>
<name>A0A2N1MDL0_9GLOM</name>
<reference evidence="1 2" key="2">
    <citation type="submission" date="2017-10" db="EMBL/GenBank/DDBJ databases">
        <title>Extensive intraspecific genome diversity in a model arbuscular mycorrhizal fungus.</title>
        <authorList>
            <person name="Chen E.C.H."/>
            <person name="Morin E."/>
            <person name="Baudet D."/>
            <person name="Noel J."/>
            <person name="Ndikumana S."/>
            <person name="Charron P."/>
            <person name="St-Onge C."/>
            <person name="Giorgi J."/>
            <person name="Grigoriev I.V."/>
            <person name="Roux C."/>
            <person name="Martin F.M."/>
            <person name="Corradi N."/>
        </authorList>
    </citation>
    <scope>NUCLEOTIDE SEQUENCE [LARGE SCALE GENOMIC DNA]</scope>
    <source>
        <strain evidence="1 2">C2</strain>
    </source>
</reference>
<organism evidence="1 2">
    <name type="scientific">Rhizophagus irregularis</name>
    <dbReference type="NCBI Taxonomy" id="588596"/>
    <lineage>
        <taxon>Eukaryota</taxon>
        <taxon>Fungi</taxon>
        <taxon>Fungi incertae sedis</taxon>
        <taxon>Mucoromycota</taxon>
        <taxon>Glomeromycotina</taxon>
        <taxon>Glomeromycetes</taxon>
        <taxon>Glomerales</taxon>
        <taxon>Glomeraceae</taxon>
        <taxon>Rhizophagus</taxon>
    </lineage>
</organism>
<dbReference type="EMBL" id="LLXL01002913">
    <property type="protein sequence ID" value="PKK59715.1"/>
    <property type="molecule type" value="Genomic_DNA"/>
</dbReference>
<reference evidence="1 2" key="1">
    <citation type="submission" date="2016-04" db="EMBL/GenBank/DDBJ databases">
        <title>Genome analyses suggest a sexual origin of heterokaryosis in a supposedly ancient asexual fungus.</title>
        <authorList>
            <person name="Ropars J."/>
            <person name="Sedzielewska K."/>
            <person name="Noel J."/>
            <person name="Charron P."/>
            <person name="Farinelli L."/>
            <person name="Marton T."/>
            <person name="Kruger M."/>
            <person name="Pelin A."/>
            <person name="Brachmann A."/>
            <person name="Corradi N."/>
        </authorList>
    </citation>
    <scope>NUCLEOTIDE SEQUENCE [LARGE SCALE GENOMIC DNA]</scope>
    <source>
        <strain evidence="1 2">C2</strain>
    </source>
</reference>
<dbReference type="Proteomes" id="UP000233469">
    <property type="component" value="Unassembled WGS sequence"/>
</dbReference>
<dbReference type="VEuPathDB" id="FungiDB:FUN_021440"/>
<proteinExistence type="predicted"/>
<protein>
    <submittedName>
        <fullName evidence="1">Uncharacterized protein</fullName>
    </submittedName>
</protein>
<accession>A0A2N1MDL0</accession>
<dbReference type="AlphaFoldDB" id="A0A2N1MDL0"/>
<gene>
    <name evidence="1" type="ORF">RhiirC2_794431</name>
</gene>
<evidence type="ECO:0000313" key="2">
    <source>
        <dbReference type="Proteomes" id="UP000233469"/>
    </source>
</evidence>